<dbReference type="GO" id="GO:0016730">
    <property type="term" value="F:oxidoreductase activity, acting on iron-sulfur proteins as donors"/>
    <property type="evidence" value="ECO:0007669"/>
    <property type="project" value="InterPro"/>
</dbReference>
<sequence>MDVEKRKQRLREMFQRVVDPLGYKFSPDEEIVDFLLEQEVMLEQEHGHPFCPCQGLTGERELDMKIVCPCIPFHRAHFDAMKRCWCGLYVHKDVEDPDSLVQISRCEFEQMQKEGKV</sequence>
<dbReference type="Gene3D" id="3.90.460.10">
    <property type="entry name" value="Ferredoxin thioredoxin reductase catalytic beta subunit"/>
    <property type="match status" value="1"/>
</dbReference>
<dbReference type="STRING" id="867904.Metho_0314"/>
<dbReference type="Pfam" id="PF02943">
    <property type="entry name" value="FeThRed_B"/>
    <property type="match status" value="1"/>
</dbReference>
<dbReference type="EMBL" id="CP003362">
    <property type="protein sequence ID" value="AGB48589.1"/>
    <property type="molecule type" value="Genomic_DNA"/>
</dbReference>
<dbReference type="AlphaFoldDB" id="L0KX81"/>
<dbReference type="KEGG" id="mhz:Metho_0314"/>
<dbReference type="InterPro" id="IPR004209">
    <property type="entry name" value="FTR_bsu"/>
</dbReference>
<dbReference type="SUPFAM" id="SSF57662">
    <property type="entry name" value="Ferredoxin thioredoxin reductase (FTR), catalytic beta chain"/>
    <property type="match status" value="1"/>
</dbReference>
<name>L0KX81_METHD</name>
<reference evidence="2" key="1">
    <citation type="submission" date="2012-02" db="EMBL/GenBank/DDBJ databases">
        <title>Complete sequence of chromosome of Methanomethylovorans hollandica DSM 15978.</title>
        <authorList>
            <person name="Lucas S."/>
            <person name="Copeland A."/>
            <person name="Lapidus A."/>
            <person name="Glavina del Rio T."/>
            <person name="Dalin E."/>
            <person name="Tice H."/>
            <person name="Bruce D."/>
            <person name="Goodwin L."/>
            <person name="Pitluck S."/>
            <person name="Peters L."/>
            <person name="Mikhailova N."/>
            <person name="Held B."/>
            <person name="Kyrpides N."/>
            <person name="Mavromatis K."/>
            <person name="Ivanova N."/>
            <person name="Brettin T."/>
            <person name="Detter J.C."/>
            <person name="Han C."/>
            <person name="Larimer F."/>
            <person name="Land M."/>
            <person name="Hauser L."/>
            <person name="Markowitz V."/>
            <person name="Cheng J.-F."/>
            <person name="Hugenholtz P."/>
            <person name="Woyke T."/>
            <person name="Wu D."/>
            <person name="Spring S."/>
            <person name="Schroeder M."/>
            <person name="Brambilla E."/>
            <person name="Klenk H.-P."/>
            <person name="Eisen J.A."/>
        </authorList>
    </citation>
    <scope>NUCLEOTIDE SEQUENCE [LARGE SCALE GENOMIC DNA]</scope>
    <source>
        <strain evidence="2">DSM 15978 / NBRC 107637 / DMS1</strain>
    </source>
</reference>
<dbReference type="Proteomes" id="UP000010866">
    <property type="component" value="Chromosome"/>
</dbReference>
<proteinExistence type="predicted"/>
<evidence type="ECO:0000313" key="2">
    <source>
        <dbReference type="Proteomes" id="UP000010866"/>
    </source>
</evidence>
<organism evidence="1 2">
    <name type="scientific">Methanomethylovorans hollandica (strain DSM 15978 / NBRC 107637 / DMS1)</name>
    <dbReference type="NCBI Taxonomy" id="867904"/>
    <lineage>
        <taxon>Archaea</taxon>
        <taxon>Methanobacteriati</taxon>
        <taxon>Methanobacteriota</taxon>
        <taxon>Stenosarchaea group</taxon>
        <taxon>Methanomicrobia</taxon>
        <taxon>Methanosarcinales</taxon>
        <taxon>Methanosarcinaceae</taxon>
        <taxon>Methanomethylovorans</taxon>
    </lineage>
</organism>
<protein>
    <submittedName>
        <fullName evidence="1">Ferredoxin-thioredoxin reductase, catalytic subunit</fullName>
    </submittedName>
</protein>
<evidence type="ECO:0000313" key="1">
    <source>
        <dbReference type="EMBL" id="AGB48589.1"/>
    </source>
</evidence>
<dbReference type="GeneID" id="14407420"/>
<dbReference type="RefSeq" id="WP_015323758.1">
    <property type="nucleotide sequence ID" value="NC_019977.1"/>
</dbReference>
<dbReference type="HOGENOM" id="CLU_169701_1_0_2"/>
<gene>
    <name evidence="1" type="ordered locus">Metho_0314</name>
</gene>
<accession>L0KX81</accession>
<dbReference type="OrthoDB" id="45654at2157"/>
<keyword evidence="2" id="KW-1185">Reference proteome</keyword>
<dbReference type="InterPro" id="IPR036644">
    <property type="entry name" value="FTR_bsu_sf"/>
</dbReference>